<keyword evidence="2" id="KW-1185">Reference proteome</keyword>
<dbReference type="Proteomes" id="UP001054821">
    <property type="component" value="Chromosome 8"/>
</dbReference>
<proteinExistence type="predicted"/>
<dbReference type="EMBL" id="JAJFAZ020000008">
    <property type="protein sequence ID" value="KAI5312832.1"/>
    <property type="molecule type" value="Genomic_DNA"/>
</dbReference>
<protein>
    <submittedName>
        <fullName evidence="1">Uncharacterized protein</fullName>
    </submittedName>
</protein>
<sequence>MHLLDVTDYKLLCWWDVICEAVPLGFRAYFLLNMLKDLACAVFGARAVHSMKSLIGFDGIKAAIDTLSLKQRELEDHCLELHALLLAEGASASGAKCMVKAARSSHDAYTLWS</sequence>
<dbReference type="AlphaFoldDB" id="A0AAD4YJW6"/>
<accession>A0AAD4YJW6</accession>
<evidence type="ECO:0000313" key="1">
    <source>
        <dbReference type="EMBL" id="KAI5312832.1"/>
    </source>
</evidence>
<evidence type="ECO:0000313" key="2">
    <source>
        <dbReference type="Proteomes" id="UP001054821"/>
    </source>
</evidence>
<organism evidence="1 2">
    <name type="scientific">Prunus dulcis</name>
    <name type="common">Almond</name>
    <name type="synonym">Amygdalus dulcis</name>
    <dbReference type="NCBI Taxonomy" id="3755"/>
    <lineage>
        <taxon>Eukaryota</taxon>
        <taxon>Viridiplantae</taxon>
        <taxon>Streptophyta</taxon>
        <taxon>Embryophyta</taxon>
        <taxon>Tracheophyta</taxon>
        <taxon>Spermatophyta</taxon>
        <taxon>Magnoliopsida</taxon>
        <taxon>eudicotyledons</taxon>
        <taxon>Gunneridae</taxon>
        <taxon>Pentapetalae</taxon>
        <taxon>rosids</taxon>
        <taxon>fabids</taxon>
        <taxon>Rosales</taxon>
        <taxon>Rosaceae</taxon>
        <taxon>Amygdaloideae</taxon>
        <taxon>Amygdaleae</taxon>
        <taxon>Prunus</taxon>
    </lineage>
</organism>
<comment type="caution">
    <text evidence="1">The sequence shown here is derived from an EMBL/GenBank/DDBJ whole genome shotgun (WGS) entry which is preliminary data.</text>
</comment>
<gene>
    <name evidence="1" type="ORF">L3X38_042006</name>
</gene>
<reference evidence="1 2" key="1">
    <citation type="journal article" date="2022" name="G3 (Bethesda)">
        <title>Whole-genome sequence and methylome profiling of the almond [Prunus dulcis (Mill.) D.A. Webb] cultivar 'Nonpareil'.</title>
        <authorList>
            <person name="D'Amico-Willman K.M."/>
            <person name="Ouma W.Z."/>
            <person name="Meulia T."/>
            <person name="Sideli G.M."/>
            <person name="Gradziel T.M."/>
            <person name="Fresnedo-Ramirez J."/>
        </authorList>
    </citation>
    <scope>NUCLEOTIDE SEQUENCE [LARGE SCALE GENOMIC DNA]</scope>
    <source>
        <strain evidence="1">Clone GOH B32 T37-40</strain>
    </source>
</reference>
<name>A0AAD4YJW6_PRUDU</name>